<dbReference type="InterPro" id="IPR009736">
    <property type="entry name" value="DUF1307"/>
</dbReference>
<dbReference type="EMBL" id="ACKZ01000016">
    <property type="protein sequence ID" value="EEW37456.1"/>
    <property type="molecule type" value="Genomic_DNA"/>
</dbReference>
<dbReference type="AlphaFoldDB" id="C8NFX0"/>
<dbReference type="HOGENOM" id="CLU_1474399_0_0_9"/>
<dbReference type="Gene3D" id="3.30.1830.10">
    <property type="entry name" value="YehR-like"/>
    <property type="match status" value="1"/>
</dbReference>
<dbReference type="InterPro" id="IPR036699">
    <property type="entry name" value="YehR-like_sf"/>
</dbReference>
<dbReference type="Pfam" id="PF06998">
    <property type="entry name" value="DUF1307"/>
    <property type="match status" value="1"/>
</dbReference>
<reference evidence="1 2" key="1">
    <citation type="submission" date="2009-08" db="EMBL/GenBank/DDBJ databases">
        <authorList>
            <person name="Muzny D."/>
            <person name="Qin X."/>
            <person name="Deng J."/>
            <person name="Jiang H."/>
            <person name="Liu Y."/>
            <person name="Qu J."/>
            <person name="Song X.-Z."/>
            <person name="Zhang L."/>
            <person name="Thornton R."/>
            <person name="Coyle M."/>
            <person name="Francisco L."/>
            <person name="Jackson L."/>
            <person name="Javaid M."/>
            <person name="Korchina V."/>
            <person name="Kovar C."/>
            <person name="Mata R."/>
            <person name="Mathew T."/>
            <person name="Ngo R."/>
            <person name="Nguyen L."/>
            <person name="Nguyen N."/>
            <person name="Okwuonu G."/>
            <person name="Ongeri F."/>
            <person name="Pham C."/>
            <person name="Simmons D."/>
            <person name="Wilczek-Boney K."/>
            <person name="Hale W."/>
            <person name="Jakkamsetti A."/>
            <person name="Pham P."/>
            <person name="Ruth R."/>
            <person name="San Lucas F."/>
            <person name="Warren J."/>
            <person name="Zhang J."/>
            <person name="Zhao Z."/>
            <person name="Zhou C."/>
            <person name="Zhu D."/>
            <person name="Lee S."/>
            <person name="Bess C."/>
            <person name="Blankenburg K."/>
            <person name="Forbes L."/>
            <person name="Fu Q."/>
            <person name="Gubbala S."/>
            <person name="Hirani K."/>
            <person name="Jayaseelan J.C."/>
            <person name="Lara F."/>
            <person name="Munidasa M."/>
            <person name="Palculict T."/>
            <person name="Patil S."/>
            <person name="Pu L.-L."/>
            <person name="Saada N."/>
            <person name="Tang L."/>
            <person name="Weissenberger G."/>
            <person name="Zhu Y."/>
            <person name="Hemphill L."/>
            <person name="Shang Y."/>
            <person name="Youmans B."/>
            <person name="Ayvaz T."/>
            <person name="Ross M."/>
            <person name="Santibanez J."/>
            <person name="Aqrawi P."/>
            <person name="Gross S."/>
            <person name="Joshi V."/>
            <person name="Fowler G."/>
            <person name="Nazareth L."/>
            <person name="Reid J."/>
            <person name="Worley K."/>
            <person name="Petrosino J."/>
            <person name="Highlander S."/>
            <person name="Gibbs R."/>
        </authorList>
    </citation>
    <scope>NUCLEOTIDE SEQUENCE [LARGE SCALE GENOMIC DNA]</scope>
    <source>
        <strain evidence="1 2">ATCC 49175</strain>
    </source>
</reference>
<comment type="caution">
    <text evidence="1">The sequence shown here is derived from an EMBL/GenBank/DDBJ whole genome shotgun (WGS) entry which is preliminary data.</text>
</comment>
<evidence type="ECO:0000313" key="1">
    <source>
        <dbReference type="EMBL" id="EEW37456.1"/>
    </source>
</evidence>
<accession>C8NFX0</accession>
<dbReference type="eggNOG" id="COG4808">
    <property type="taxonomic scope" value="Bacteria"/>
</dbReference>
<dbReference type="Proteomes" id="UP000005926">
    <property type="component" value="Unassembled WGS sequence"/>
</dbReference>
<sequence>MNFMKKTLKLIAVFFAALFVLLGCGKEESSSFELNQNGVTSVLTYYYNNDLVTKQTATNTYDLKKLGVTEEDAKKQIEGVNNKYTAVDGVTASIESKDGTIIQTLTVDYTKAKVSELRKAFPQEFTGDGDKISFKASKESLLQAGYKEKK</sequence>
<gene>
    <name evidence="1" type="ORF">HMPREF0444_0815</name>
</gene>
<dbReference type="STRING" id="638301.HMPREF0444_0815"/>
<keyword evidence="2" id="KW-1185">Reference proteome</keyword>
<evidence type="ECO:0008006" key="3">
    <source>
        <dbReference type="Google" id="ProtNLM"/>
    </source>
</evidence>
<proteinExistence type="predicted"/>
<evidence type="ECO:0000313" key="2">
    <source>
        <dbReference type="Proteomes" id="UP000005926"/>
    </source>
</evidence>
<name>C8NFX0_9LACT</name>
<organism evidence="1 2">
    <name type="scientific">Granulicatella adiacens ATCC 49175</name>
    <dbReference type="NCBI Taxonomy" id="638301"/>
    <lineage>
        <taxon>Bacteria</taxon>
        <taxon>Bacillati</taxon>
        <taxon>Bacillota</taxon>
        <taxon>Bacilli</taxon>
        <taxon>Lactobacillales</taxon>
        <taxon>Carnobacteriaceae</taxon>
        <taxon>Granulicatella</taxon>
    </lineage>
</organism>
<dbReference type="PIRSF" id="PIRSF006187">
    <property type="entry name" value="DUF1307"/>
    <property type="match status" value="1"/>
</dbReference>
<dbReference type="SUPFAM" id="SSF160704">
    <property type="entry name" value="YehR-like"/>
    <property type="match status" value="1"/>
</dbReference>
<dbReference type="PROSITE" id="PS51257">
    <property type="entry name" value="PROKAR_LIPOPROTEIN"/>
    <property type="match status" value="1"/>
</dbReference>
<protein>
    <recommendedName>
        <fullName evidence="3">DUF1307 domain-containing protein</fullName>
    </recommendedName>
</protein>